<dbReference type="SUPFAM" id="SSF82171">
    <property type="entry name" value="DPP6 N-terminal domain-like"/>
    <property type="match status" value="1"/>
</dbReference>
<evidence type="ECO:0000313" key="3">
    <source>
        <dbReference type="EMBL" id="WOX30611.1"/>
    </source>
</evidence>
<dbReference type="Proteomes" id="UP001304419">
    <property type="component" value="Chromosome 2"/>
</dbReference>
<proteinExistence type="predicted"/>
<organism evidence="2 4">
    <name type="scientific">Pseudoalteromonas maricaloris</name>
    <dbReference type="NCBI Taxonomy" id="184924"/>
    <lineage>
        <taxon>Bacteria</taxon>
        <taxon>Pseudomonadati</taxon>
        <taxon>Pseudomonadota</taxon>
        <taxon>Gammaproteobacteria</taxon>
        <taxon>Alteromonadales</taxon>
        <taxon>Pseudoalteromonadaceae</taxon>
        <taxon>Pseudoalteromonas</taxon>
    </lineage>
</organism>
<gene>
    <name evidence="2" type="ORF">F9Y85_07460</name>
    <name evidence="3" type="ORF">R5H13_22270</name>
</gene>
<evidence type="ECO:0000256" key="1">
    <source>
        <dbReference type="SAM" id="SignalP"/>
    </source>
</evidence>
<dbReference type="InterPro" id="IPR011659">
    <property type="entry name" value="WD40"/>
</dbReference>
<evidence type="ECO:0000313" key="2">
    <source>
        <dbReference type="EMBL" id="NLR21156.1"/>
    </source>
</evidence>
<dbReference type="RefSeq" id="WP_193521731.1">
    <property type="nucleotide sequence ID" value="NZ_CBCSDF010000017.1"/>
</dbReference>
<keyword evidence="5" id="KW-1185">Reference proteome</keyword>
<dbReference type="EMBL" id="CP137579">
    <property type="protein sequence ID" value="WOX30611.1"/>
    <property type="molecule type" value="Genomic_DNA"/>
</dbReference>
<reference evidence="3 5" key="2">
    <citation type="submission" date="2023-10" db="EMBL/GenBank/DDBJ databases">
        <title>To unveil natural product biosynthetic capacity in Pseudoalteromonas.</title>
        <authorList>
            <person name="Wang J."/>
        </authorList>
    </citation>
    <scope>NUCLEOTIDE SEQUENCE [LARGE SCALE GENOMIC DNA]</scope>
    <source>
        <strain evidence="3 5">DSM 15914</strain>
    </source>
</reference>
<sequence>MNIIKPATPLLFAAVMLTNHVYANEAFPTLEGPWLGQTPPGLTAQLFAPDIISINGRYEFGVSFSPDLTEVYFTAFEEQENVDSSPRIMYSKMENAQWTQPQAANFTGGRMSYELVPHVSLNDNRIYFTARSDDPKASGIWYVTRSKGGWSEAKRFDSAINTGKFSDFNQSANGDTVFSNMSERKMYTAENKNGVLTTPKAIDIEFGFHGFISPANDYLLVNSRHRGDKSRKDNDLYVYFKEQDGTWSSPINLGEGVNTPYSETVPRITPDGKYLFFGRYNEPGDVSNIYWVSTEVITRLKETYFAGKSTKQI</sequence>
<name>A0A8I2KM13_9GAMM</name>
<protein>
    <submittedName>
        <fullName evidence="3">PD40 domain-containing protein</fullName>
    </submittedName>
</protein>
<dbReference type="AlphaFoldDB" id="A0A8I2KM13"/>
<keyword evidence="1" id="KW-0732">Signal</keyword>
<feature type="signal peptide" evidence="1">
    <location>
        <begin position="1"/>
        <end position="23"/>
    </location>
</feature>
<dbReference type="Proteomes" id="UP000646877">
    <property type="component" value="Unassembled WGS sequence"/>
</dbReference>
<accession>A0A8I2KM13</accession>
<reference evidence="2" key="1">
    <citation type="submission" date="2019-10" db="EMBL/GenBank/DDBJ databases">
        <authorList>
            <person name="Paulsen S."/>
        </authorList>
    </citation>
    <scope>NUCLEOTIDE SEQUENCE</scope>
    <source>
        <strain evidence="2">LMG 19692</strain>
    </source>
</reference>
<dbReference type="Pfam" id="PF07676">
    <property type="entry name" value="PD40"/>
    <property type="match status" value="1"/>
</dbReference>
<dbReference type="EMBL" id="WEIA01000003">
    <property type="protein sequence ID" value="NLR21156.1"/>
    <property type="molecule type" value="Genomic_DNA"/>
</dbReference>
<feature type="chain" id="PRO_5034635814" evidence="1">
    <location>
        <begin position="24"/>
        <end position="313"/>
    </location>
</feature>
<evidence type="ECO:0000313" key="5">
    <source>
        <dbReference type="Proteomes" id="UP001304419"/>
    </source>
</evidence>
<evidence type="ECO:0000313" key="4">
    <source>
        <dbReference type="Proteomes" id="UP000646877"/>
    </source>
</evidence>